<keyword evidence="3" id="KW-1185">Reference proteome</keyword>
<feature type="chain" id="PRO_5005527175" evidence="1">
    <location>
        <begin position="28"/>
        <end position="80"/>
    </location>
</feature>
<feature type="signal peptide" evidence="1">
    <location>
        <begin position="1"/>
        <end position="27"/>
    </location>
</feature>
<evidence type="ECO:0000313" key="3">
    <source>
        <dbReference type="Proteomes" id="UP000036987"/>
    </source>
</evidence>
<dbReference type="Proteomes" id="UP000036987">
    <property type="component" value="Unassembled WGS sequence"/>
</dbReference>
<organism evidence="2 3">
    <name type="scientific">Zostera marina</name>
    <name type="common">Eelgrass</name>
    <dbReference type="NCBI Taxonomy" id="29655"/>
    <lineage>
        <taxon>Eukaryota</taxon>
        <taxon>Viridiplantae</taxon>
        <taxon>Streptophyta</taxon>
        <taxon>Embryophyta</taxon>
        <taxon>Tracheophyta</taxon>
        <taxon>Spermatophyta</taxon>
        <taxon>Magnoliopsida</taxon>
        <taxon>Liliopsida</taxon>
        <taxon>Zosteraceae</taxon>
        <taxon>Zostera</taxon>
    </lineage>
</organism>
<reference evidence="3" key="1">
    <citation type="journal article" date="2016" name="Nature">
        <title>The genome of the seagrass Zostera marina reveals angiosperm adaptation to the sea.</title>
        <authorList>
            <person name="Olsen J.L."/>
            <person name="Rouze P."/>
            <person name="Verhelst B."/>
            <person name="Lin Y.-C."/>
            <person name="Bayer T."/>
            <person name="Collen J."/>
            <person name="Dattolo E."/>
            <person name="De Paoli E."/>
            <person name="Dittami S."/>
            <person name="Maumus F."/>
            <person name="Michel G."/>
            <person name="Kersting A."/>
            <person name="Lauritano C."/>
            <person name="Lohaus R."/>
            <person name="Toepel M."/>
            <person name="Tonon T."/>
            <person name="Vanneste K."/>
            <person name="Amirebrahimi M."/>
            <person name="Brakel J."/>
            <person name="Bostroem C."/>
            <person name="Chovatia M."/>
            <person name="Grimwood J."/>
            <person name="Jenkins J.W."/>
            <person name="Jueterbock A."/>
            <person name="Mraz A."/>
            <person name="Stam W.T."/>
            <person name="Tice H."/>
            <person name="Bornberg-Bauer E."/>
            <person name="Green P.J."/>
            <person name="Pearson G.A."/>
            <person name="Procaccini G."/>
            <person name="Duarte C.M."/>
            <person name="Schmutz J."/>
            <person name="Reusch T.B.H."/>
            <person name="Van de Peer Y."/>
        </authorList>
    </citation>
    <scope>NUCLEOTIDE SEQUENCE [LARGE SCALE GENOMIC DNA]</scope>
    <source>
        <strain evidence="3">cv. Finnish</strain>
    </source>
</reference>
<name>A0A0K9NRX3_ZOSMR</name>
<proteinExistence type="predicted"/>
<keyword evidence="1" id="KW-0732">Signal</keyword>
<gene>
    <name evidence="2" type="ORF">ZOSMA_67G00210</name>
</gene>
<protein>
    <submittedName>
        <fullName evidence="2">Uncharacterized protein</fullName>
    </submittedName>
</protein>
<evidence type="ECO:0000256" key="1">
    <source>
        <dbReference type="SAM" id="SignalP"/>
    </source>
</evidence>
<dbReference type="EMBL" id="LFYR01001770">
    <property type="protein sequence ID" value="KMZ59529.1"/>
    <property type="molecule type" value="Genomic_DNA"/>
</dbReference>
<comment type="caution">
    <text evidence="2">The sequence shown here is derived from an EMBL/GenBank/DDBJ whole genome shotgun (WGS) entry which is preliminary data.</text>
</comment>
<sequence>MAFLGRAFLVSFLLALLAFVNLGFVIGAEVEAKQNYPSVECQEGVPFPGECYDNCYYYSRYCSYYIQFTCDCYFNECYLK</sequence>
<dbReference type="AlphaFoldDB" id="A0A0K9NRX3"/>
<accession>A0A0K9NRX3</accession>
<evidence type="ECO:0000313" key="2">
    <source>
        <dbReference type="EMBL" id="KMZ59529.1"/>
    </source>
</evidence>